<feature type="compositionally biased region" description="Basic and acidic residues" evidence="1">
    <location>
        <begin position="590"/>
        <end position="600"/>
    </location>
</feature>
<dbReference type="GeneID" id="98122455"/>
<feature type="compositionally biased region" description="Acidic residues" evidence="1">
    <location>
        <begin position="497"/>
        <end position="515"/>
    </location>
</feature>
<feature type="region of interest" description="Disordered" evidence="1">
    <location>
        <begin position="361"/>
        <end position="445"/>
    </location>
</feature>
<proteinExistence type="predicted"/>
<feature type="region of interest" description="Disordered" evidence="1">
    <location>
        <begin position="485"/>
        <end position="515"/>
    </location>
</feature>
<feature type="compositionally biased region" description="Low complexity" evidence="1">
    <location>
        <begin position="337"/>
        <end position="347"/>
    </location>
</feature>
<protein>
    <submittedName>
        <fullName evidence="2">Uncharacterized protein</fullName>
    </submittedName>
</protein>
<feature type="compositionally biased region" description="Polar residues" evidence="1">
    <location>
        <begin position="279"/>
        <end position="294"/>
    </location>
</feature>
<dbReference type="Proteomes" id="UP001600064">
    <property type="component" value="Unassembled WGS sequence"/>
</dbReference>
<feature type="region of interest" description="Disordered" evidence="1">
    <location>
        <begin position="1"/>
        <end position="44"/>
    </location>
</feature>
<feature type="compositionally biased region" description="Basic residues" evidence="1">
    <location>
        <begin position="327"/>
        <end position="336"/>
    </location>
</feature>
<sequence>MATATRPPRVGPSRHPMVKGANFVPRPAGSSKLGNHQHRNRASWKSASEEMDIVLELIDFFQNIPPPAGNSMALRDTVQIMSKQKHDRLRRLWPFRKKPKRKAPAKQYLPPKQHQRPIRLPDSVVVGTTIGGYRHIAISIPFEPALVDAPGPRPDEGGKAKDAKRRAAEAHDTPESRDSHAPSSLLGTLEREQGPAGNHEQPPLSPAPALVGPPQPSPPASSPELPAPSCQASASNDASAGAASPIHTGLRGFATRSGCTFGEPSADRSDSPRSHLTRSESANTASSEAISSDAATVDVEPAKLNRVSGSHASDTASFYTADASRTPKTHSVRRHSAGSSESLASGSSLASNFSATFYEGTTQTTQTSVDQAPDPPAYVESPTLPWNPWNQPAHQPGTPTRGRSLKSFLASKTGQAGRPSPGAALSNRRPMRRRRARTLDMTTSRAGAELKPFSCSSTPEASVYLVSTQRHKVISPTKLPLRRRSYDSLPRSLPGSDGEDWDQDSDESDDGSDEPDIPLLLLSLRILTDCFERLNEGSNVLGSVELVELIKHTTRDLRRVTPAVLDEFVKNRPPTAPGPVVPSAAGESRSGSDGRSESGRSSRRASGGALSSDGGRSVRAHPRGSALREHDPARRHTWAGAQVSERSLLLAAALLSSRQQSRHEASPRSASARRTTIVGYPALDTLREEQDQQHQEAAWGRPPKAVSVSAADDPQGLQHLESVMNELVLLMKR</sequence>
<feature type="compositionally biased region" description="Pro residues" evidence="1">
    <location>
        <begin position="203"/>
        <end position="221"/>
    </location>
</feature>
<reference evidence="2 3" key="1">
    <citation type="journal article" date="2024" name="Commun. Biol.">
        <title>Comparative genomic analysis of thermophilic fungi reveals convergent evolutionary adaptations and gene losses.</title>
        <authorList>
            <person name="Steindorff A.S."/>
            <person name="Aguilar-Pontes M.V."/>
            <person name="Robinson A.J."/>
            <person name="Andreopoulos B."/>
            <person name="LaButti K."/>
            <person name="Kuo A."/>
            <person name="Mondo S."/>
            <person name="Riley R."/>
            <person name="Otillar R."/>
            <person name="Haridas S."/>
            <person name="Lipzen A."/>
            <person name="Grimwood J."/>
            <person name="Schmutz J."/>
            <person name="Clum A."/>
            <person name="Reid I.D."/>
            <person name="Moisan M.C."/>
            <person name="Butler G."/>
            <person name="Nguyen T.T.M."/>
            <person name="Dewar K."/>
            <person name="Conant G."/>
            <person name="Drula E."/>
            <person name="Henrissat B."/>
            <person name="Hansel C."/>
            <person name="Singer S."/>
            <person name="Hutchinson M.I."/>
            <person name="de Vries R.P."/>
            <person name="Natvig D.O."/>
            <person name="Powell A.J."/>
            <person name="Tsang A."/>
            <person name="Grigoriev I.V."/>
        </authorList>
    </citation>
    <scope>NUCLEOTIDE SEQUENCE [LARGE SCALE GENOMIC DNA]</scope>
    <source>
        <strain evidence="2 3">ATCC 22073</strain>
    </source>
</reference>
<feature type="compositionally biased region" description="Basic residues" evidence="1">
    <location>
        <begin position="93"/>
        <end position="104"/>
    </location>
</feature>
<evidence type="ECO:0000313" key="3">
    <source>
        <dbReference type="Proteomes" id="UP001600064"/>
    </source>
</evidence>
<evidence type="ECO:0000313" key="2">
    <source>
        <dbReference type="EMBL" id="KAL2269446.1"/>
    </source>
</evidence>
<organism evidence="2 3">
    <name type="scientific">Remersonia thermophila</name>
    <dbReference type="NCBI Taxonomy" id="72144"/>
    <lineage>
        <taxon>Eukaryota</taxon>
        <taxon>Fungi</taxon>
        <taxon>Dikarya</taxon>
        <taxon>Ascomycota</taxon>
        <taxon>Pezizomycotina</taxon>
        <taxon>Sordariomycetes</taxon>
        <taxon>Sordariomycetidae</taxon>
        <taxon>Sordariales</taxon>
        <taxon>Sordariales incertae sedis</taxon>
        <taxon>Remersonia</taxon>
    </lineage>
</organism>
<name>A0ABR4DGH6_9PEZI</name>
<feature type="region of interest" description="Disordered" evidence="1">
    <location>
        <begin position="93"/>
        <end position="116"/>
    </location>
</feature>
<feature type="region of interest" description="Disordered" evidence="1">
    <location>
        <begin position="689"/>
        <end position="713"/>
    </location>
</feature>
<feature type="compositionally biased region" description="Low complexity" evidence="1">
    <location>
        <begin position="222"/>
        <end position="244"/>
    </location>
</feature>
<evidence type="ECO:0000256" key="1">
    <source>
        <dbReference type="SAM" id="MobiDB-lite"/>
    </source>
</evidence>
<feature type="region of interest" description="Disordered" evidence="1">
    <location>
        <begin position="569"/>
        <end position="639"/>
    </location>
</feature>
<accession>A0ABR4DGH6</accession>
<feature type="compositionally biased region" description="Polar residues" evidence="1">
    <location>
        <begin position="307"/>
        <end position="318"/>
    </location>
</feature>
<comment type="caution">
    <text evidence="2">The sequence shown here is derived from an EMBL/GenBank/DDBJ whole genome shotgun (WGS) entry which is preliminary data.</text>
</comment>
<feature type="region of interest" description="Disordered" evidence="1">
    <location>
        <begin position="145"/>
        <end position="347"/>
    </location>
</feature>
<keyword evidence="3" id="KW-1185">Reference proteome</keyword>
<feature type="compositionally biased region" description="Low complexity" evidence="1">
    <location>
        <begin position="604"/>
        <end position="617"/>
    </location>
</feature>
<feature type="compositionally biased region" description="Basic and acidic residues" evidence="1">
    <location>
        <begin position="153"/>
        <end position="180"/>
    </location>
</feature>
<dbReference type="RefSeq" id="XP_070868170.1">
    <property type="nucleotide sequence ID" value="XM_071007811.1"/>
</dbReference>
<dbReference type="EMBL" id="JAZGUE010000002">
    <property type="protein sequence ID" value="KAL2269446.1"/>
    <property type="molecule type" value="Genomic_DNA"/>
</dbReference>
<gene>
    <name evidence="2" type="ORF">VTJ83DRAFT_1630</name>
</gene>